<dbReference type="PANTHER" id="PTHR14269:SF62">
    <property type="entry name" value="CDP-DIACYLGLYCEROL--GLYCEROL-3-PHOSPHATE 3-PHOSPHATIDYLTRANSFERASE 1, CHLOROPLASTIC"/>
    <property type="match status" value="1"/>
</dbReference>
<dbReference type="PROSITE" id="PS00379">
    <property type="entry name" value="CDP_ALCOHOL_P_TRANSF"/>
    <property type="match status" value="1"/>
</dbReference>
<keyword evidence="8 17" id="KW-0808">Transferase</keyword>
<comment type="catalytic activity">
    <reaction evidence="15">
        <text>a CDP-1,2-diacyl-sn-glycerol + sn-glycerol 3-phosphate = a 1,2-diacyl-sn-glycero-3-phospho-(1'-sn-glycero-3'-phosphate) + CMP + H(+)</text>
        <dbReference type="Rhea" id="RHEA:12593"/>
        <dbReference type="ChEBI" id="CHEBI:15378"/>
        <dbReference type="ChEBI" id="CHEBI:57597"/>
        <dbReference type="ChEBI" id="CHEBI:58332"/>
        <dbReference type="ChEBI" id="CHEBI:60110"/>
        <dbReference type="ChEBI" id="CHEBI:60377"/>
        <dbReference type="EC" id="2.7.8.5"/>
    </reaction>
</comment>
<keyword evidence="11" id="KW-0443">Lipid metabolism</keyword>
<name>A0ABU3DD02_9RHOB</name>
<evidence type="ECO:0000256" key="10">
    <source>
        <dbReference type="ARBA" id="ARBA00022989"/>
    </source>
</evidence>
<dbReference type="InterPro" id="IPR004570">
    <property type="entry name" value="Phosphatidylglycerol_P_synth"/>
</dbReference>
<evidence type="ECO:0000256" key="8">
    <source>
        <dbReference type="ARBA" id="ARBA00022679"/>
    </source>
</evidence>
<sequence>MKWTIPNILTTLRLLAAPGVPVMFLFFYRPWADWLALTLFIGASLTDWLDGYLARKWGQVSRYGAMLDPIADKAMVIIAIVVITGYSGMNPWLILPVTVILFREVFVSGLREFLGSKSGTLKVTGLAKWKTTAQMVAIGVIFLGTGLTYSEHGSPTVGLARVGDGAAGWATFVGIVLMWVAAVLTGITGWDYFNKARPYLRDE</sequence>
<evidence type="ECO:0000256" key="16">
    <source>
        <dbReference type="NCBIfam" id="TIGR00560"/>
    </source>
</evidence>
<feature type="transmembrane region" description="Helical" evidence="18">
    <location>
        <begin position="131"/>
        <end position="149"/>
    </location>
</feature>
<proteinExistence type="inferred from homology"/>
<dbReference type="Proteomes" id="UP001265259">
    <property type="component" value="Unassembled WGS sequence"/>
</dbReference>
<comment type="pathway">
    <text evidence="3">Lipid metabolism.</text>
</comment>
<evidence type="ECO:0000256" key="3">
    <source>
        <dbReference type="ARBA" id="ARBA00005189"/>
    </source>
</evidence>
<evidence type="ECO:0000256" key="18">
    <source>
        <dbReference type="SAM" id="Phobius"/>
    </source>
</evidence>
<reference evidence="19 20" key="1">
    <citation type="submission" date="2023-09" db="EMBL/GenBank/DDBJ databases">
        <authorList>
            <person name="Rey-Velasco X."/>
        </authorList>
    </citation>
    <scope>NUCLEOTIDE SEQUENCE [LARGE SCALE GENOMIC DNA]</scope>
    <source>
        <strain evidence="19 20">F158</strain>
    </source>
</reference>
<evidence type="ECO:0000256" key="4">
    <source>
        <dbReference type="ARBA" id="ARBA00010441"/>
    </source>
</evidence>
<dbReference type="PIRSF" id="PIRSF000847">
    <property type="entry name" value="Phos_ph_gly_syn"/>
    <property type="match status" value="1"/>
</dbReference>
<comment type="caution">
    <text evidence="19">The sequence shown here is derived from an EMBL/GenBank/DDBJ whole genome shotgun (WGS) entry which is preliminary data.</text>
</comment>
<keyword evidence="7" id="KW-0444">Lipid biosynthesis</keyword>
<keyword evidence="20" id="KW-1185">Reference proteome</keyword>
<evidence type="ECO:0000256" key="12">
    <source>
        <dbReference type="ARBA" id="ARBA00023136"/>
    </source>
</evidence>
<feature type="transmembrane region" description="Helical" evidence="18">
    <location>
        <begin position="12"/>
        <end position="28"/>
    </location>
</feature>
<dbReference type="RefSeq" id="WP_311689368.1">
    <property type="nucleotide sequence ID" value="NZ_JAVRHL010000001.1"/>
</dbReference>
<dbReference type="PANTHER" id="PTHR14269">
    <property type="entry name" value="CDP-DIACYLGLYCEROL--GLYCEROL-3-PHOSPHATE 3-PHOSPHATIDYLTRANSFERASE-RELATED"/>
    <property type="match status" value="1"/>
</dbReference>
<evidence type="ECO:0000256" key="9">
    <source>
        <dbReference type="ARBA" id="ARBA00022692"/>
    </source>
</evidence>
<evidence type="ECO:0000256" key="6">
    <source>
        <dbReference type="ARBA" id="ARBA00014944"/>
    </source>
</evidence>
<dbReference type="GO" id="GO:0008444">
    <property type="term" value="F:CDP-diacylglycerol-glycerol-3-phosphate 3-phosphatidyltransferase activity"/>
    <property type="evidence" value="ECO:0007669"/>
    <property type="project" value="UniProtKB-EC"/>
</dbReference>
<evidence type="ECO:0000256" key="14">
    <source>
        <dbReference type="ARBA" id="ARBA00023264"/>
    </source>
</evidence>
<dbReference type="InterPro" id="IPR050324">
    <property type="entry name" value="CDP-alcohol_PTase-I"/>
</dbReference>
<comment type="subcellular location">
    <subcellularLocation>
        <location evidence="1">Membrane</location>
        <topology evidence="1">Multi-pass membrane protein</topology>
    </subcellularLocation>
</comment>
<feature type="transmembrane region" description="Helical" evidence="18">
    <location>
        <begin position="169"/>
        <end position="193"/>
    </location>
</feature>
<dbReference type="InterPro" id="IPR043130">
    <property type="entry name" value="CDP-OH_PTrfase_TM_dom"/>
</dbReference>
<evidence type="ECO:0000256" key="15">
    <source>
        <dbReference type="ARBA" id="ARBA00048586"/>
    </source>
</evidence>
<evidence type="ECO:0000256" key="5">
    <source>
        <dbReference type="ARBA" id="ARBA00013170"/>
    </source>
</evidence>
<dbReference type="Pfam" id="PF01066">
    <property type="entry name" value="CDP-OH_P_transf"/>
    <property type="match status" value="1"/>
</dbReference>
<accession>A0ABU3DD02</accession>
<keyword evidence="9 18" id="KW-0812">Transmembrane</keyword>
<evidence type="ECO:0000313" key="19">
    <source>
        <dbReference type="EMBL" id="MDT0681595.1"/>
    </source>
</evidence>
<evidence type="ECO:0000256" key="17">
    <source>
        <dbReference type="RuleBase" id="RU003750"/>
    </source>
</evidence>
<keyword evidence="14" id="KW-1208">Phospholipid metabolism</keyword>
<dbReference type="NCBIfam" id="TIGR00560">
    <property type="entry name" value="pgsA"/>
    <property type="match status" value="1"/>
</dbReference>
<evidence type="ECO:0000256" key="2">
    <source>
        <dbReference type="ARBA" id="ARBA00005042"/>
    </source>
</evidence>
<dbReference type="Gene3D" id="1.20.120.1760">
    <property type="match status" value="1"/>
</dbReference>
<evidence type="ECO:0000256" key="7">
    <source>
        <dbReference type="ARBA" id="ARBA00022516"/>
    </source>
</evidence>
<dbReference type="EC" id="2.7.8.5" evidence="5 16"/>
<evidence type="ECO:0000256" key="1">
    <source>
        <dbReference type="ARBA" id="ARBA00004141"/>
    </source>
</evidence>
<evidence type="ECO:0000256" key="13">
    <source>
        <dbReference type="ARBA" id="ARBA00023209"/>
    </source>
</evidence>
<comment type="similarity">
    <text evidence="4 17">Belongs to the CDP-alcohol phosphatidyltransferase class-I family.</text>
</comment>
<protein>
    <recommendedName>
        <fullName evidence="6 16">CDP-diacylglycerol--glycerol-3-phosphate 3-phosphatidyltransferase</fullName>
        <ecNumber evidence="5 16">2.7.8.5</ecNumber>
    </recommendedName>
</protein>
<keyword evidence="13" id="KW-0594">Phospholipid biosynthesis</keyword>
<dbReference type="InterPro" id="IPR048254">
    <property type="entry name" value="CDP_ALCOHOL_P_TRANSF_CS"/>
</dbReference>
<organism evidence="19 20">
    <name type="scientific">Tropicimonas omnivorans</name>
    <dbReference type="NCBI Taxonomy" id="3075590"/>
    <lineage>
        <taxon>Bacteria</taxon>
        <taxon>Pseudomonadati</taxon>
        <taxon>Pseudomonadota</taxon>
        <taxon>Alphaproteobacteria</taxon>
        <taxon>Rhodobacterales</taxon>
        <taxon>Roseobacteraceae</taxon>
        <taxon>Tropicimonas</taxon>
    </lineage>
</organism>
<keyword evidence="10 18" id="KW-1133">Transmembrane helix</keyword>
<feature type="transmembrane region" description="Helical" evidence="18">
    <location>
        <begin position="65"/>
        <end position="86"/>
    </location>
</feature>
<dbReference type="EMBL" id="JAVRHL010000001">
    <property type="protein sequence ID" value="MDT0681595.1"/>
    <property type="molecule type" value="Genomic_DNA"/>
</dbReference>
<evidence type="ECO:0000256" key="11">
    <source>
        <dbReference type="ARBA" id="ARBA00023098"/>
    </source>
</evidence>
<comment type="pathway">
    <text evidence="2">Phospholipid metabolism; phosphatidylglycerol biosynthesis; phosphatidylglycerol from CDP-diacylglycerol: step 1/2.</text>
</comment>
<gene>
    <name evidence="19" type="primary">pgsA</name>
    <name evidence="19" type="ORF">RM543_02770</name>
</gene>
<dbReference type="InterPro" id="IPR000462">
    <property type="entry name" value="CDP-OH_P_trans"/>
</dbReference>
<keyword evidence="12 18" id="KW-0472">Membrane</keyword>
<evidence type="ECO:0000313" key="20">
    <source>
        <dbReference type="Proteomes" id="UP001265259"/>
    </source>
</evidence>